<dbReference type="AlphaFoldDB" id="A0AAV5RUD9"/>
<dbReference type="GO" id="GO:0044732">
    <property type="term" value="C:mitotic spindle pole body"/>
    <property type="evidence" value="ECO:0007669"/>
    <property type="project" value="TreeGrafter"/>
</dbReference>
<proteinExistence type="inferred from homology"/>
<keyword evidence="6" id="KW-0158">Chromosome</keyword>
<keyword evidence="18" id="KW-1185">Reference proteome</keyword>
<reference evidence="17 18" key="1">
    <citation type="journal article" date="2023" name="Elife">
        <title>Identification of key yeast species and microbe-microbe interactions impacting larval growth of Drosophila in the wild.</title>
        <authorList>
            <person name="Mure A."/>
            <person name="Sugiura Y."/>
            <person name="Maeda R."/>
            <person name="Honda K."/>
            <person name="Sakurai N."/>
            <person name="Takahashi Y."/>
            <person name="Watada M."/>
            <person name="Katoh T."/>
            <person name="Gotoh A."/>
            <person name="Gotoh Y."/>
            <person name="Taniguchi I."/>
            <person name="Nakamura K."/>
            <person name="Hayashi T."/>
            <person name="Katayama T."/>
            <person name="Uemura T."/>
            <person name="Hattori Y."/>
        </authorList>
    </citation>
    <scope>NUCLEOTIDE SEQUENCE [LARGE SCALE GENOMIC DNA]</scope>
    <source>
        <strain evidence="17 18">KH-74</strain>
    </source>
</reference>
<evidence type="ECO:0000256" key="7">
    <source>
        <dbReference type="ARBA" id="ARBA00022490"/>
    </source>
</evidence>
<dbReference type="PANTHER" id="PTHR28113">
    <property type="entry name" value="DASH COMPLEX SUBUNIT DAM1"/>
    <property type="match status" value="1"/>
</dbReference>
<protein>
    <recommendedName>
        <fullName evidence="5">DASH complex subunit DAM1</fullName>
    </recommendedName>
    <alternativeName>
        <fullName evidence="14">Outer kinetochore protein DAM1</fullName>
    </alternativeName>
</protein>
<name>A0AAV5RUD9_MAUHU</name>
<gene>
    <name evidence="17" type="ORF">DAKH74_009440</name>
</gene>
<keyword evidence="7" id="KW-0963">Cytoplasm</keyword>
<dbReference type="Proteomes" id="UP001377567">
    <property type="component" value="Unassembled WGS sequence"/>
</dbReference>
<comment type="similarity">
    <text evidence="4">Belongs to the DASH complex DAM1 family.</text>
</comment>
<evidence type="ECO:0000256" key="11">
    <source>
        <dbReference type="ARBA" id="ARBA00023212"/>
    </source>
</evidence>
<dbReference type="PANTHER" id="PTHR28113:SF1">
    <property type="entry name" value="DASH COMPLEX SUBUNIT DAM1"/>
    <property type="match status" value="1"/>
</dbReference>
<evidence type="ECO:0000256" key="6">
    <source>
        <dbReference type="ARBA" id="ARBA00022454"/>
    </source>
</evidence>
<comment type="subcellular location">
    <subcellularLocation>
        <location evidence="3">Chromosome</location>
        <location evidence="3">Centromere</location>
        <location evidence="3">Kinetochore</location>
    </subcellularLocation>
    <subcellularLocation>
        <location evidence="2">Cytoplasm</location>
        <location evidence="2">Cytoskeleton</location>
        <location evidence="2">Spindle</location>
    </subcellularLocation>
    <subcellularLocation>
        <location evidence="1">Nucleus</location>
    </subcellularLocation>
</comment>
<comment type="subunit">
    <text evidence="15">Component of the DASH complex consisting of ASK1, DAD1, DAD2, DAD3, DAD4, DAM1, DUO1, HSK3, SPC19 and SPC34, with a stoichiometry of one copy of each subunit per complex. Multiple DASH complexes oligomerize to form a ring that encircles spindle microtubules and organizes the rod-like NDC80 complexes of the outer kinetochore. DASH complex oligomerization strengthens microtubule attachments. Within the complex, DAM1 and DUO1 may form the microtubule connections. On cytoplasmic microtubules, DASH complexes appear to form patches instead of rings. Interacts with the outer kinetochore component NDC80; the interaction is direct.</text>
</comment>
<evidence type="ECO:0000256" key="2">
    <source>
        <dbReference type="ARBA" id="ARBA00004186"/>
    </source>
</evidence>
<evidence type="ECO:0000256" key="1">
    <source>
        <dbReference type="ARBA" id="ARBA00004123"/>
    </source>
</evidence>
<evidence type="ECO:0000256" key="4">
    <source>
        <dbReference type="ARBA" id="ARBA00010073"/>
    </source>
</evidence>
<feature type="region of interest" description="Disordered" evidence="16">
    <location>
        <begin position="1"/>
        <end position="40"/>
    </location>
</feature>
<dbReference type="GO" id="GO:0042729">
    <property type="term" value="C:DASH complex"/>
    <property type="evidence" value="ECO:0007669"/>
    <property type="project" value="InterPro"/>
</dbReference>
<feature type="compositionally biased region" description="Polar residues" evidence="16">
    <location>
        <begin position="194"/>
        <end position="204"/>
    </location>
</feature>
<evidence type="ECO:0000256" key="9">
    <source>
        <dbReference type="ARBA" id="ARBA00022829"/>
    </source>
</evidence>
<evidence type="ECO:0000313" key="18">
    <source>
        <dbReference type="Proteomes" id="UP001377567"/>
    </source>
</evidence>
<accession>A0AAV5RUD9</accession>
<evidence type="ECO:0000256" key="10">
    <source>
        <dbReference type="ARBA" id="ARBA00022838"/>
    </source>
</evidence>
<dbReference type="EMBL" id="BTGD01000001">
    <property type="protein sequence ID" value="GMM54328.1"/>
    <property type="molecule type" value="Genomic_DNA"/>
</dbReference>
<feature type="compositionally biased region" description="Low complexity" evidence="16">
    <location>
        <begin position="20"/>
        <end position="34"/>
    </location>
</feature>
<dbReference type="GO" id="GO:1990537">
    <property type="term" value="C:mitotic spindle polar microtubule"/>
    <property type="evidence" value="ECO:0007669"/>
    <property type="project" value="TreeGrafter"/>
</dbReference>
<evidence type="ECO:0000256" key="12">
    <source>
        <dbReference type="ARBA" id="ARBA00023242"/>
    </source>
</evidence>
<feature type="region of interest" description="Disordered" evidence="16">
    <location>
        <begin position="153"/>
        <end position="243"/>
    </location>
</feature>
<organism evidence="17 18">
    <name type="scientific">Maudiozyma humilis</name>
    <name type="common">Sour dough yeast</name>
    <name type="synonym">Kazachstania humilis</name>
    <dbReference type="NCBI Taxonomy" id="51915"/>
    <lineage>
        <taxon>Eukaryota</taxon>
        <taxon>Fungi</taxon>
        <taxon>Dikarya</taxon>
        <taxon>Ascomycota</taxon>
        <taxon>Saccharomycotina</taxon>
        <taxon>Saccharomycetes</taxon>
        <taxon>Saccharomycetales</taxon>
        <taxon>Saccharomycetaceae</taxon>
        <taxon>Maudiozyma</taxon>
    </lineage>
</organism>
<evidence type="ECO:0000256" key="15">
    <source>
        <dbReference type="ARBA" id="ARBA00047036"/>
    </source>
</evidence>
<dbReference type="Pfam" id="PF08653">
    <property type="entry name" value="DASH_Dam1"/>
    <property type="match status" value="1"/>
</dbReference>
<evidence type="ECO:0000256" key="16">
    <source>
        <dbReference type="SAM" id="MobiDB-lite"/>
    </source>
</evidence>
<keyword evidence="8" id="KW-0493">Microtubule</keyword>
<feature type="region of interest" description="Disordered" evidence="16">
    <location>
        <begin position="255"/>
        <end position="334"/>
    </location>
</feature>
<feature type="compositionally biased region" description="Polar residues" evidence="16">
    <location>
        <begin position="222"/>
        <end position="236"/>
    </location>
</feature>
<evidence type="ECO:0000256" key="13">
    <source>
        <dbReference type="ARBA" id="ARBA00023328"/>
    </source>
</evidence>
<evidence type="ECO:0000313" key="17">
    <source>
        <dbReference type="EMBL" id="GMM54328.1"/>
    </source>
</evidence>
<keyword evidence="12" id="KW-0539">Nucleus</keyword>
<sequence>MDESRENETSSRAGTEYKLSISSNPGSRRSSLASQSNNNDGFGAKGMASGAFDAGADQNVLNEFLVPQIRELTDSVVTLDGNMGRLSNIHNNLVELNESFGSLLYGILCTSACTDFPGVTPNIERELRSIKRLHSLKRERAALELELYELQNPSRKGTGKRGGEQRFSEPLFPSRHVPSMSALATHTRGGPSRANDTPNDNNLYDDSVSEESFVLNPPVQPATDTRSKGQWSNSAVSKRSSKLRRRSILDTIRNSIRTDDSSAQSGVSRRTIGAAEARHSVGAPSRNTAQIPADRSRRNTYAAAPGSRNSDTRRSAKPQPGSRSKATNKRPPFR</sequence>
<evidence type="ECO:0000256" key="3">
    <source>
        <dbReference type="ARBA" id="ARBA00004629"/>
    </source>
</evidence>
<keyword evidence="13" id="KW-0137">Centromere</keyword>
<evidence type="ECO:0000256" key="5">
    <source>
        <dbReference type="ARBA" id="ARBA00020497"/>
    </source>
</evidence>
<dbReference type="InterPro" id="IPR013962">
    <property type="entry name" value="DASH_Dam1"/>
</dbReference>
<keyword evidence="10" id="KW-0995">Kinetochore</keyword>
<evidence type="ECO:0000256" key="8">
    <source>
        <dbReference type="ARBA" id="ARBA00022701"/>
    </source>
</evidence>
<keyword evidence="11" id="KW-0206">Cytoskeleton</keyword>
<dbReference type="GO" id="GO:1990758">
    <property type="term" value="P:mitotic sister chromatid biorientation"/>
    <property type="evidence" value="ECO:0007669"/>
    <property type="project" value="TreeGrafter"/>
</dbReference>
<keyword evidence="9" id="KW-0159">Chromosome partition</keyword>
<comment type="caution">
    <text evidence="17">The sequence shown here is derived from an EMBL/GenBank/DDBJ whole genome shotgun (WGS) entry which is preliminary data.</text>
</comment>
<evidence type="ECO:0000256" key="14">
    <source>
        <dbReference type="ARBA" id="ARBA00030453"/>
    </source>
</evidence>